<evidence type="ECO:0000313" key="3">
    <source>
        <dbReference type="RefSeq" id="XP_031560699.1"/>
    </source>
</evidence>
<keyword evidence="1" id="KW-1133">Transmembrane helix</keyword>
<dbReference type="Proteomes" id="UP000515163">
    <property type="component" value="Unplaced"/>
</dbReference>
<feature type="transmembrane region" description="Helical" evidence="1">
    <location>
        <begin position="211"/>
        <end position="232"/>
    </location>
</feature>
<feature type="transmembrane region" description="Helical" evidence="1">
    <location>
        <begin position="131"/>
        <end position="150"/>
    </location>
</feature>
<keyword evidence="1" id="KW-0472">Membrane</keyword>
<dbReference type="OrthoDB" id="5960246at2759"/>
<evidence type="ECO:0000313" key="2">
    <source>
        <dbReference type="Proteomes" id="UP000515163"/>
    </source>
</evidence>
<name>A0A6P8HWC6_ACTTE</name>
<organism evidence="2 3">
    <name type="scientific">Actinia tenebrosa</name>
    <name type="common">Australian red waratah sea anemone</name>
    <dbReference type="NCBI Taxonomy" id="6105"/>
    <lineage>
        <taxon>Eukaryota</taxon>
        <taxon>Metazoa</taxon>
        <taxon>Cnidaria</taxon>
        <taxon>Anthozoa</taxon>
        <taxon>Hexacorallia</taxon>
        <taxon>Actiniaria</taxon>
        <taxon>Actiniidae</taxon>
        <taxon>Actinia</taxon>
    </lineage>
</organism>
<keyword evidence="1" id="KW-0812">Transmembrane</keyword>
<feature type="transmembrane region" description="Helical" evidence="1">
    <location>
        <begin position="99"/>
        <end position="119"/>
    </location>
</feature>
<dbReference type="AlphaFoldDB" id="A0A6P8HWC6"/>
<dbReference type="GeneID" id="116296767"/>
<proteinExistence type="predicted"/>
<gene>
    <name evidence="3" type="primary">LOC116296767</name>
</gene>
<accession>A0A6P8HWC6</accession>
<feature type="transmembrane region" description="Helical" evidence="1">
    <location>
        <begin position="171"/>
        <end position="191"/>
    </location>
</feature>
<dbReference type="KEGG" id="aten:116296767"/>
<sequence>MVLNKEVVVCLLYALFLALQLLGMILYCIRAVECCVQERVLSYQCKNFTVFSYSLEIELTWLLSHLLNLGISLLVIFIGPEFLGYDKVYRKLIHLPKFWLFYCLLAVAIIDFILILAFYEESGRLQEAVVAAFLAENMVTVVVVGVFNFTPLKELARRLGTFPGVLIKVTLVLFFVTNCSMFLIGTVQLSFKVTGLNDRSAFNLSDDLKIVFRVLRNFAYVVFYLRAASFFWQKIFLDKRNILSHHQLLQSSSQSLIAYI</sequence>
<evidence type="ECO:0000256" key="1">
    <source>
        <dbReference type="SAM" id="Phobius"/>
    </source>
</evidence>
<protein>
    <submittedName>
        <fullName evidence="3">Uncharacterized protein LOC116296767</fullName>
    </submittedName>
</protein>
<reference evidence="3" key="1">
    <citation type="submission" date="2025-08" db="UniProtKB">
        <authorList>
            <consortium name="RefSeq"/>
        </authorList>
    </citation>
    <scope>IDENTIFICATION</scope>
    <source>
        <tissue evidence="3">Tentacle</tissue>
    </source>
</reference>
<feature type="transmembrane region" description="Helical" evidence="1">
    <location>
        <begin position="59"/>
        <end position="78"/>
    </location>
</feature>
<dbReference type="RefSeq" id="XP_031560699.1">
    <property type="nucleotide sequence ID" value="XM_031704839.1"/>
</dbReference>
<keyword evidence="2" id="KW-1185">Reference proteome</keyword>
<dbReference type="InParanoid" id="A0A6P8HWC6"/>